<keyword evidence="3 6" id="KW-0238">DNA-binding</keyword>
<dbReference type="PANTHER" id="PTHR35807:SF1">
    <property type="entry name" value="TRANSCRIPTIONAL REGULATOR REDD"/>
    <property type="match status" value="1"/>
</dbReference>
<accession>A0A558CVP2</accession>
<dbReference type="Proteomes" id="UP000320011">
    <property type="component" value="Unassembled WGS sequence"/>
</dbReference>
<dbReference type="Gene3D" id="1.10.260.40">
    <property type="entry name" value="lambda repressor-like DNA-binding domains"/>
    <property type="match status" value="1"/>
</dbReference>
<dbReference type="Gene3D" id="1.10.10.10">
    <property type="entry name" value="Winged helix-like DNA-binding domain superfamily/Winged helix DNA-binding domain"/>
    <property type="match status" value="2"/>
</dbReference>
<dbReference type="SUPFAM" id="SSF48452">
    <property type="entry name" value="TPR-like"/>
    <property type="match status" value="3"/>
</dbReference>
<dbReference type="GO" id="GO:0043531">
    <property type="term" value="F:ADP binding"/>
    <property type="evidence" value="ECO:0007669"/>
    <property type="project" value="InterPro"/>
</dbReference>
<dbReference type="SMART" id="SM00530">
    <property type="entry name" value="HTH_XRE"/>
    <property type="match status" value="1"/>
</dbReference>
<feature type="repeat" description="TPR" evidence="5">
    <location>
        <begin position="878"/>
        <end position="911"/>
    </location>
</feature>
<dbReference type="OrthoDB" id="4507225at2"/>
<evidence type="ECO:0000256" key="5">
    <source>
        <dbReference type="PROSITE-ProRule" id="PRU00339"/>
    </source>
</evidence>
<dbReference type="SUPFAM" id="SSF46894">
    <property type="entry name" value="C-terminal effector domain of the bipartite response regulators"/>
    <property type="match status" value="1"/>
</dbReference>
<dbReference type="InterPro" id="IPR001867">
    <property type="entry name" value="OmpR/PhoB-type_DNA-bd"/>
</dbReference>
<dbReference type="InterPro" id="IPR016032">
    <property type="entry name" value="Sig_transdc_resp-reg_C-effctor"/>
</dbReference>
<keyword evidence="10" id="KW-1185">Reference proteome</keyword>
<sequence length="1086" mass="118246">MVDSQPTRLGEMVRRFRRRAGLTQQEAAELAGLSVGGLRDIEQGRVAHPRARTVRQLGTVLALSRAELAELIREAGDEQGSGDGIRVEILGPLRVSVDGEPMDPGSEMQRVLLGLLALSPNTPVLRDSLVETVLGGRAGERGVDSLQSRISRLRRRLQPGRPESENSGALVAVRGGYQLTVAEGQHDLLTFRRLVARARQAREEGDLAEACRMFSEALALWRGDPLAGLAALQSHPAVVALVRDYRSVVVAYAEVACGLGRYQEVLPLLQQVADAEPLHEAAHAQLMIALTGSGQQAAALKIFDTLRRLLADELGADPGPELATAYQRVLRQEVSRPEYVPVAAYRQLPPDIADFTGREPQLRELIHGLPTSGRPTAVSIVVLEGMGGAGKTRLAVHLAHRLLADGRYGDAQLYVDLQGHSEQPPADPSAVLASFLRLLGVPGEKIPAGLEERSSLFRDRLYGKQALVLLDNAASEDQVLPLLPAGPSNLVVITSRRALAIDGADTFGVRAFTPTEARNLLVRVVGADRVAAEPVAVNRIVELCGRLPLAVALVARRLRSRSAWTIGELVDRLEQAGDRLSELAAGSRHLRAVFDLSYQALATGERRLFRLLGLHPGNDFTAESAAALAGIAPAEARRVLDRLIDENLVMVNARQRYRLHDLLVEYARGRVREEEAEEDREVALVRVLDFYLYGSAAAVRVLQPRRQETGPVGGDDSGDLPLPSDEQGARAWFDAERACLFAAERVAAEQGWTTHAWRLSHVLSEFLYFYGNSKDQDRARTHEMTLAAAVAADDAVGAAFSRQHLAEAYAEQGRVGEACELLRSALEFQHEHGDRWSEVRALESLGFLSYRAGGFAEALRLGERAVALCTGEDPSYEATLRGEIGFVYAVLGRRDEALDSFQRGLLLSRRHGNADGEARALTGIGDSLRQMGRYAEAVDCLERALGIGLRHGHLPRTARPLLALGVLFRELGRFDDAVANLGEALRIVRTVGGTVGESEVLIELGATHRDIGNLATAQTLLDEGLRLAVDRSERYQEARALYELAESHRCAARAELAEGHWRRAYALFQELGTPEADQVRPLLTAA</sequence>
<dbReference type="InterPro" id="IPR011990">
    <property type="entry name" value="TPR-like_helical_dom_sf"/>
</dbReference>
<dbReference type="SMART" id="SM01043">
    <property type="entry name" value="BTAD"/>
    <property type="match status" value="1"/>
</dbReference>
<dbReference type="CDD" id="cd15831">
    <property type="entry name" value="BTAD"/>
    <property type="match status" value="1"/>
</dbReference>
<comment type="similarity">
    <text evidence="1">Belongs to the AfsR/DnrI/RedD regulatory family.</text>
</comment>
<dbReference type="InterPro" id="IPR005158">
    <property type="entry name" value="BTAD"/>
</dbReference>
<evidence type="ECO:0000313" key="10">
    <source>
        <dbReference type="Proteomes" id="UP000320011"/>
    </source>
</evidence>
<dbReference type="GO" id="GO:0003677">
    <property type="term" value="F:DNA binding"/>
    <property type="evidence" value="ECO:0007669"/>
    <property type="project" value="UniProtKB-UniRule"/>
</dbReference>
<protein>
    <submittedName>
        <fullName evidence="9">Tetratricopeptide repeat protein</fullName>
    </submittedName>
</protein>
<reference evidence="9 10" key="2">
    <citation type="submission" date="2019-08" db="EMBL/GenBank/DDBJ databases">
        <title>Amycolatopsis acidicola sp. nov., isolated from peat swamp forest soil.</title>
        <authorList>
            <person name="Srisuk N."/>
        </authorList>
    </citation>
    <scope>NUCLEOTIDE SEQUENCE [LARGE SCALE GENOMIC DNA]</scope>
    <source>
        <strain evidence="9 10">TBRC 6029</strain>
    </source>
</reference>
<evidence type="ECO:0000313" key="9">
    <source>
        <dbReference type="EMBL" id="TVT52812.1"/>
    </source>
</evidence>
<dbReference type="InterPro" id="IPR027417">
    <property type="entry name" value="P-loop_NTPase"/>
</dbReference>
<comment type="caution">
    <text evidence="9">The sequence shown here is derived from an EMBL/GenBank/DDBJ whole genome shotgun (WGS) entry which is preliminary data.</text>
</comment>
<dbReference type="PROSITE" id="PS50943">
    <property type="entry name" value="HTH_CROC1"/>
    <property type="match status" value="1"/>
</dbReference>
<keyword evidence="5" id="KW-0802">TPR repeat</keyword>
<name>A0A558CVP2_9PSEU</name>
<dbReference type="PRINTS" id="PR00364">
    <property type="entry name" value="DISEASERSIST"/>
</dbReference>
<dbReference type="InterPro" id="IPR041617">
    <property type="entry name" value="TPR_MalT"/>
</dbReference>
<dbReference type="EMBL" id="VJWX01000096">
    <property type="protein sequence ID" value="TVT52812.1"/>
    <property type="molecule type" value="Genomic_DNA"/>
</dbReference>
<gene>
    <name evidence="9" type="ORF">FNH05_12480</name>
</gene>
<keyword evidence="4" id="KW-0804">Transcription</keyword>
<dbReference type="InterPro" id="IPR019734">
    <property type="entry name" value="TPR_rpt"/>
</dbReference>
<dbReference type="Gene3D" id="1.25.40.10">
    <property type="entry name" value="Tetratricopeptide repeat domain"/>
    <property type="match status" value="3"/>
</dbReference>
<reference evidence="9 10" key="1">
    <citation type="submission" date="2019-07" db="EMBL/GenBank/DDBJ databases">
        <authorList>
            <person name="Duangmal K."/>
            <person name="Teo W.F.A."/>
        </authorList>
    </citation>
    <scope>NUCLEOTIDE SEQUENCE [LARGE SCALE GENOMIC DNA]</scope>
    <source>
        <strain evidence="9 10">TBRC 6029</strain>
    </source>
</reference>
<dbReference type="Pfam" id="PF03704">
    <property type="entry name" value="BTAD"/>
    <property type="match status" value="1"/>
</dbReference>
<dbReference type="SMART" id="SM00028">
    <property type="entry name" value="TPR"/>
    <property type="match status" value="8"/>
</dbReference>
<dbReference type="Pfam" id="PF17874">
    <property type="entry name" value="TPR_MalT"/>
    <property type="match status" value="1"/>
</dbReference>
<feature type="domain" description="OmpR/PhoB-type" evidence="8">
    <location>
        <begin position="77"/>
        <end position="181"/>
    </location>
</feature>
<dbReference type="PROSITE" id="PS51755">
    <property type="entry name" value="OMPR_PHOB"/>
    <property type="match status" value="1"/>
</dbReference>
<dbReference type="Pfam" id="PF13560">
    <property type="entry name" value="HTH_31"/>
    <property type="match status" value="1"/>
</dbReference>
<feature type="DNA-binding region" description="OmpR/PhoB-type" evidence="6">
    <location>
        <begin position="77"/>
        <end position="181"/>
    </location>
</feature>
<evidence type="ECO:0000256" key="4">
    <source>
        <dbReference type="ARBA" id="ARBA00023163"/>
    </source>
</evidence>
<evidence type="ECO:0000259" key="8">
    <source>
        <dbReference type="PROSITE" id="PS51755"/>
    </source>
</evidence>
<evidence type="ECO:0000256" key="6">
    <source>
        <dbReference type="PROSITE-ProRule" id="PRU01091"/>
    </source>
</evidence>
<keyword evidence="2" id="KW-0805">Transcription regulation</keyword>
<dbReference type="SMART" id="SM00862">
    <property type="entry name" value="Trans_reg_C"/>
    <property type="match status" value="1"/>
</dbReference>
<dbReference type="GO" id="GO:0000160">
    <property type="term" value="P:phosphorelay signal transduction system"/>
    <property type="evidence" value="ECO:0007669"/>
    <property type="project" value="InterPro"/>
</dbReference>
<dbReference type="GO" id="GO:0006355">
    <property type="term" value="P:regulation of DNA-templated transcription"/>
    <property type="evidence" value="ECO:0007669"/>
    <property type="project" value="InterPro"/>
</dbReference>
<dbReference type="InterPro" id="IPR001387">
    <property type="entry name" value="Cro/C1-type_HTH"/>
</dbReference>
<organism evidence="9 10">
    <name type="scientific">Amycolatopsis rhizosphaerae</name>
    <dbReference type="NCBI Taxonomy" id="2053003"/>
    <lineage>
        <taxon>Bacteria</taxon>
        <taxon>Bacillati</taxon>
        <taxon>Actinomycetota</taxon>
        <taxon>Actinomycetes</taxon>
        <taxon>Pseudonocardiales</taxon>
        <taxon>Pseudonocardiaceae</taxon>
        <taxon>Amycolatopsis</taxon>
    </lineage>
</organism>
<proteinExistence type="inferred from homology"/>
<dbReference type="PANTHER" id="PTHR35807">
    <property type="entry name" value="TRANSCRIPTIONAL REGULATOR REDD-RELATED"/>
    <property type="match status" value="1"/>
</dbReference>
<evidence type="ECO:0000256" key="1">
    <source>
        <dbReference type="ARBA" id="ARBA00005820"/>
    </source>
</evidence>
<feature type="repeat" description="TPR" evidence="5">
    <location>
        <begin position="918"/>
        <end position="951"/>
    </location>
</feature>
<dbReference type="AlphaFoldDB" id="A0A558CVP2"/>
<dbReference type="InterPro" id="IPR010982">
    <property type="entry name" value="Lambda_DNA-bd_dom_sf"/>
</dbReference>
<evidence type="ECO:0000256" key="3">
    <source>
        <dbReference type="ARBA" id="ARBA00023125"/>
    </source>
</evidence>
<evidence type="ECO:0000256" key="2">
    <source>
        <dbReference type="ARBA" id="ARBA00023015"/>
    </source>
</evidence>
<dbReference type="PROSITE" id="PS50005">
    <property type="entry name" value="TPR"/>
    <property type="match status" value="2"/>
</dbReference>
<dbReference type="InterPro" id="IPR051677">
    <property type="entry name" value="AfsR-DnrI-RedD_regulator"/>
</dbReference>
<dbReference type="InterPro" id="IPR036388">
    <property type="entry name" value="WH-like_DNA-bd_sf"/>
</dbReference>
<dbReference type="SUPFAM" id="SSF52540">
    <property type="entry name" value="P-loop containing nucleoside triphosphate hydrolases"/>
    <property type="match status" value="1"/>
</dbReference>
<evidence type="ECO:0000259" key="7">
    <source>
        <dbReference type="PROSITE" id="PS50943"/>
    </source>
</evidence>
<dbReference type="CDD" id="cd00093">
    <property type="entry name" value="HTH_XRE"/>
    <property type="match status" value="1"/>
</dbReference>
<feature type="domain" description="HTH cro/C1-type" evidence="7">
    <location>
        <begin position="13"/>
        <end position="68"/>
    </location>
</feature>
<dbReference type="Gene3D" id="3.40.50.300">
    <property type="entry name" value="P-loop containing nucleotide triphosphate hydrolases"/>
    <property type="match status" value="1"/>
</dbReference>
<dbReference type="SUPFAM" id="SSF47413">
    <property type="entry name" value="lambda repressor-like DNA-binding domains"/>
    <property type="match status" value="1"/>
</dbReference>